<keyword evidence="1" id="KW-0175">Coiled coil</keyword>
<feature type="non-terminal residue" evidence="2">
    <location>
        <position position="127"/>
    </location>
</feature>
<protein>
    <submittedName>
        <fullName evidence="2">Uncharacterized protein</fullName>
    </submittedName>
</protein>
<name>V3ZZW4_LOTGI</name>
<dbReference type="KEGG" id="lgi:LOTGIDRAFT_164617"/>
<evidence type="ECO:0000256" key="1">
    <source>
        <dbReference type="SAM" id="Coils"/>
    </source>
</evidence>
<accession>V3ZZW4</accession>
<organism evidence="2 3">
    <name type="scientific">Lottia gigantea</name>
    <name type="common">Giant owl limpet</name>
    <dbReference type="NCBI Taxonomy" id="225164"/>
    <lineage>
        <taxon>Eukaryota</taxon>
        <taxon>Metazoa</taxon>
        <taxon>Spiralia</taxon>
        <taxon>Lophotrochozoa</taxon>
        <taxon>Mollusca</taxon>
        <taxon>Gastropoda</taxon>
        <taxon>Patellogastropoda</taxon>
        <taxon>Lottioidea</taxon>
        <taxon>Lottiidae</taxon>
        <taxon>Lottia</taxon>
    </lineage>
</organism>
<feature type="coiled-coil region" evidence="1">
    <location>
        <begin position="54"/>
        <end position="127"/>
    </location>
</feature>
<dbReference type="GeneID" id="20239793"/>
<dbReference type="RefSeq" id="XP_009059395.1">
    <property type="nucleotide sequence ID" value="XM_009061147.1"/>
</dbReference>
<keyword evidence="3" id="KW-1185">Reference proteome</keyword>
<evidence type="ECO:0000313" key="3">
    <source>
        <dbReference type="Proteomes" id="UP000030746"/>
    </source>
</evidence>
<proteinExistence type="predicted"/>
<dbReference type="CTD" id="20239793"/>
<dbReference type="Proteomes" id="UP000030746">
    <property type="component" value="Unassembled WGS sequence"/>
</dbReference>
<reference evidence="2 3" key="1">
    <citation type="journal article" date="2013" name="Nature">
        <title>Insights into bilaterian evolution from three spiralian genomes.</title>
        <authorList>
            <person name="Simakov O."/>
            <person name="Marletaz F."/>
            <person name="Cho S.J."/>
            <person name="Edsinger-Gonzales E."/>
            <person name="Havlak P."/>
            <person name="Hellsten U."/>
            <person name="Kuo D.H."/>
            <person name="Larsson T."/>
            <person name="Lv J."/>
            <person name="Arendt D."/>
            <person name="Savage R."/>
            <person name="Osoegawa K."/>
            <person name="de Jong P."/>
            <person name="Grimwood J."/>
            <person name="Chapman J.A."/>
            <person name="Shapiro H."/>
            <person name="Aerts A."/>
            <person name="Otillar R.P."/>
            <person name="Terry A.Y."/>
            <person name="Boore J.L."/>
            <person name="Grigoriev I.V."/>
            <person name="Lindberg D.R."/>
            <person name="Seaver E.C."/>
            <person name="Weisblat D.A."/>
            <person name="Putnam N.H."/>
            <person name="Rokhsar D.S."/>
        </authorList>
    </citation>
    <scope>NUCLEOTIDE SEQUENCE [LARGE SCALE GENOMIC DNA]</scope>
</reference>
<gene>
    <name evidence="2" type="ORF">LOTGIDRAFT_164617</name>
</gene>
<dbReference type="EMBL" id="KB202518">
    <property type="protein sequence ID" value="ESO89922.1"/>
    <property type="molecule type" value="Genomic_DNA"/>
</dbReference>
<dbReference type="OrthoDB" id="311279at2759"/>
<dbReference type="STRING" id="225164.V3ZZW4"/>
<sequence>MENMLQEYDRQVEKLKMAASTSYIMSASGVGAMNTSLSNQLPRLTQETELQKLLADERMRSEQHKTNYQQLKTEHSRLQEEYWQLQNEVRTTIEESRIVQEKYKTMYDQTRQELADKVAEIEDLKSK</sequence>
<dbReference type="AlphaFoldDB" id="V3ZZW4"/>
<dbReference type="HOGENOM" id="CLU_1976044_0_0_1"/>
<dbReference type="OMA" id="KRHYGIL"/>
<evidence type="ECO:0000313" key="2">
    <source>
        <dbReference type="EMBL" id="ESO89922.1"/>
    </source>
</evidence>